<gene>
    <name evidence="2" type="ORF">ZEAMMB73_Zm00001d007334</name>
</gene>
<dbReference type="Pfam" id="PF04578">
    <property type="entry name" value="DUF594"/>
    <property type="match status" value="1"/>
</dbReference>
<dbReference type="PANTHER" id="PTHR31325">
    <property type="entry name" value="OS01G0798800 PROTEIN-RELATED"/>
    <property type="match status" value="1"/>
</dbReference>
<dbReference type="AlphaFoldDB" id="A0A1D6F5K7"/>
<dbReference type="InterPro" id="IPR025315">
    <property type="entry name" value="DUF4220"/>
</dbReference>
<dbReference type="InParanoid" id="A0A1D6F5K7"/>
<sequence>MPAAAQLNGTAGILLVFNESWCATPDATLVANFTVSGDLRNTERLMVTTTVLMTVLGAALFALCLIGRISGRHRGSHSTATRLFFRASFALFLPFMSYMFSQARSKGASARASLILLWMLLVELLRKKVYAMVAPVGDAFALGVGRYSFFDAVDEAARFVWIGYLIYSYVHGAAPKSSFIILWIFSVVKLCKRAICIQKAKGSYDLAKNASLVSGYMAQLVQADRQIFPAAAPAPGAPKNVLRTCNYVVMGESQLKMEKTPYGFRLPELDRILDGQRSELAASSGAETSSETTTKLIRVCDVWHLADSDLLFRYDDNRKRKLQDTCLGLALYKLLRRRIEGHNMVEAGPAGRKQARALVRDGLLGELGAERAFHVVEQELTFLDEYYQAIIPLALPRPQIFFANFIFSILFILLYCVAVMLVTGNGDMFRVLASIFHGLVSLSADMVLQYRCFAHQTSVLIGMVLSSSDLIVTFLLTLTLLTVETYEFVQYLLSDWHLASMLCSYGRKLALRRQTSVRRAVKAALWMKKRSKPVIKVHQFTGLMLDRLYRQGVWMLLSRLLNRRLVGFPDVVVNVQAKEAIAAVLKDVLDADDNAEGQFTNGSNALRRCGDFRHLEWACNQSGGAATVILVWHLATTLLEASDDNKDHPVPPAGEAALMLSRYCAYLVAYEPRLLPDDPAWTEKAYRDIKADLAGFFQGCCTCSSTDRRKRLMAARFSRDDIKVPTAMEKGVMLAKELEREIGSSATAPEHSERVWGMLLELWAELLVFVSRSPSGGPDAHALALANGGEFITHIWAMLTHAGVQAYIPDLRNTKVEYTDIPLRDTNVEYTDIPPRDTNVEYTDIPLHRDTNVEYTDIPI</sequence>
<evidence type="ECO:0000313" key="2">
    <source>
        <dbReference type="EMBL" id="ONM26571.1"/>
    </source>
</evidence>
<name>A0A1D6F5K7_MAIZE</name>
<accession>A0A1D6F5K7</accession>
<feature type="domain" description="DUF4220" evidence="1">
    <location>
        <begin position="153"/>
        <end position="512"/>
    </location>
</feature>
<organism evidence="2">
    <name type="scientific">Zea mays</name>
    <name type="common">Maize</name>
    <dbReference type="NCBI Taxonomy" id="4577"/>
    <lineage>
        <taxon>Eukaryota</taxon>
        <taxon>Viridiplantae</taxon>
        <taxon>Streptophyta</taxon>
        <taxon>Embryophyta</taxon>
        <taxon>Tracheophyta</taxon>
        <taxon>Spermatophyta</taxon>
        <taxon>Magnoliopsida</taxon>
        <taxon>Liliopsida</taxon>
        <taxon>Poales</taxon>
        <taxon>Poaceae</taxon>
        <taxon>PACMAD clade</taxon>
        <taxon>Panicoideae</taxon>
        <taxon>Andropogonodae</taxon>
        <taxon>Andropogoneae</taxon>
        <taxon>Tripsacinae</taxon>
        <taxon>Zea</taxon>
    </lineage>
</organism>
<dbReference type="FunCoup" id="A0A1D6F5K7">
    <property type="interactions" value="1109"/>
</dbReference>
<dbReference type="InterPro" id="IPR007658">
    <property type="entry name" value="DUF594"/>
</dbReference>
<dbReference type="PaxDb" id="4577-GRMZM5G881969_P01"/>
<evidence type="ECO:0000259" key="1">
    <source>
        <dbReference type="Pfam" id="PF13968"/>
    </source>
</evidence>
<reference evidence="2" key="1">
    <citation type="submission" date="2015-12" db="EMBL/GenBank/DDBJ databases">
        <title>Update maize B73 reference genome by single molecule sequencing technologies.</title>
        <authorList>
            <consortium name="Maize Genome Sequencing Project"/>
            <person name="Ware D."/>
        </authorList>
    </citation>
    <scope>NUCLEOTIDE SEQUENCE [LARGE SCALE GENOMIC DNA]</scope>
    <source>
        <tissue evidence="2">Seedling</tissue>
    </source>
</reference>
<protein>
    <recommendedName>
        <fullName evidence="1">DUF4220 domain-containing protein</fullName>
    </recommendedName>
</protein>
<dbReference type="Pfam" id="PF13968">
    <property type="entry name" value="DUF4220"/>
    <property type="match status" value="1"/>
</dbReference>
<dbReference type="OMA" id="THLEWAC"/>
<proteinExistence type="predicted"/>
<dbReference type="eggNOG" id="ENOG502QSWW">
    <property type="taxonomic scope" value="Eukaryota"/>
</dbReference>
<dbReference type="EMBL" id="CM007648">
    <property type="protein sequence ID" value="ONM26571.1"/>
    <property type="molecule type" value="Genomic_DNA"/>
</dbReference>